<name>A0A9P6ZMK4_9AGAM</name>
<dbReference type="Proteomes" id="UP000714275">
    <property type="component" value="Unassembled WGS sequence"/>
</dbReference>
<protein>
    <submittedName>
        <fullName evidence="1">Uncharacterized protein</fullName>
    </submittedName>
</protein>
<gene>
    <name evidence="1" type="ORF">EV702DRAFT_1134715</name>
</gene>
<dbReference type="OrthoDB" id="2681316at2759"/>
<organism evidence="1 2">
    <name type="scientific">Suillus placidus</name>
    <dbReference type="NCBI Taxonomy" id="48579"/>
    <lineage>
        <taxon>Eukaryota</taxon>
        <taxon>Fungi</taxon>
        <taxon>Dikarya</taxon>
        <taxon>Basidiomycota</taxon>
        <taxon>Agaricomycotina</taxon>
        <taxon>Agaricomycetes</taxon>
        <taxon>Agaricomycetidae</taxon>
        <taxon>Boletales</taxon>
        <taxon>Suillineae</taxon>
        <taxon>Suillaceae</taxon>
        <taxon>Suillus</taxon>
    </lineage>
</organism>
<accession>A0A9P6ZMK4</accession>
<dbReference type="EMBL" id="JABBWD010000055">
    <property type="protein sequence ID" value="KAG1771951.1"/>
    <property type="molecule type" value="Genomic_DNA"/>
</dbReference>
<proteinExistence type="predicted"/>
<sequence length="157" mass="17929">MEQGRYDLCIDDDKQVTRLTSHEWPSIEAGTKIVMSVIIEQQIPSEVYYRCPFCCDMNRLDVRPVMHSLEQQTICSIECRKCKQRFQISRRHSSTKQDAPSTNNASNTMTDAEVRLIRNLHVQRTVMCVSRLLLLSCLPDADGTTAISLPPSLSLRL</sequence>
<comment type="caution">
    <text evidence="1">The sequence shown here is derived from an EMBL/GenBank/DDBJ whole genome shotgun (WGS) entry which is preliminary data.</text>
</comment>
<keyword evidence="2" id="KW-1185">Reference proteome</keyword>
<evidence type="ECO:0000313" key="1">
    <source>
        <dbReference type="EMBL" id="KAG1771951.1"/>
    </source>
</evidence>
<reference evidence="1" key="1">
    <citation type="journal article" date="2020" name="New Phytol.">
        <title>Comparative genomics reveals dynamic genome evolution in host specialist ectomycorrhizal fungi.</title>
        <authorList>
            <person name="Lofgren L.A."/>
            <person name="Nguyen N.H."/>
            <person name="Vilgalys R."/>
            <person name="Ruytinx J."/>
            <person name="Liao H.L."/>
            <person name="Branco S."/>
            <person name="Kuo A."/>
            <person name="LaButti K."/>
            <person name="Lipzen A."/>
            <person name="Andreopoulos W."/>
            <person name="Pangilinan J."/>
            <person name="Riley R."/>
            <person name="Hundley H."/>
            <person name="Na H."/>
            <person name="Barry K."/>
            <person name="Grigoriev I.V."/>
            <person name="Stajich J.E."/>
            <person name="Kennedy P.G."/>
        </authorList>
    </citation>
    <scope>NUCLEOTIDE SEQUENCE</scope>
    <source>
        <strain evidence="1">DOB743</strain>
    </source>
</reference>
<dbReference type="AlphaFoldDB" id="A0A9P6ZMK4"/>
<evidence type="ECO:0000313" key="2">
    <source>
        <dbReference type="Proteomes" id="UP000714275"/>
    </source>
</evidence>